<protein>
    <recommendedName>
        <fullName evidence="2">RING-type E3 ubiquitin transferase</fullName>
        <ecNumber evidence="2">2.3.2.27</ecNumber>
    </recommendedName>
</protein>
<dbReference type="Pfam" id="PF13639">
    <property type="entry name" value="zf-RING_2"/>
    <property type="match status" value="1"/>
</dbReference>
<evidence type="ECO:0000256" key="2">
    <source>
        <dbReference type="ARBA" id="ARBA00012483"/>
    </source>
</evidence>
<comment type="catalytic activity">
    <reaction evidence="1">
        <text>S-ubiquitinyl-[E2 ubiquitin-conjugating enzyme]-L-cysteine + [acceptor protein]-L-lysine = [E2 ubiquitin-conjugating enzyme]-L-cysteine + N(6)-ubiquitinyl-[acceptor protein]-L-lysine.</text>
        <dbReference type="EC" id="2.3.2.27"/>
    </reaction>
</comment>
<dbReference type="SUPFAM" id="SSF57850">
    <property type="entry name" value="RING/U-box"/>
    <property type="match status" value="1"/>
</dbReference>
<feature type="region of interest" description="Disordered" evidence="9">
    <location>
        <begin position="1"/>
        <end position="80"/>
    </location>
</feature>
<proteinExistence type="predicted"/>
<feature type="domain" description="RING-type" evidence="10">
    <location>
        <begin position="110"/>
        <end position="150"/>
    </location>
</feature>
<dbReference type="SMART" id="SM00184">
    <property type="entry name" value="RING"/>
    <property type="match status" value="1"/>
</dbReference>
<dbReference type="GO" id="GO:0061630">
    <property type="term" value="F:ubiquitin protein ligase activity"/>
    <property type="evidence" value="ECO:0007669"/>
    <property type="project" value="UniProtKB-EC"/>
</dbReference>
<dbReference type="EMBL" id="CM035426">
    <property type="protein sequence ID" value="KAH7315832.1"/>
    <property type="molecule type" value="Genomic_DNA"/>
</dbReference>
<feature type="compositionally biased region" description="Basic and acidic residues" evidence="9">
    <location>
        <begin position="319"/>
        <end position="330"/>
    </location>
</feature>
<feature type="compositionally biased region" description="Polar residues" evidence="9">
    <location>
        <begin position="332"/>
        <end position="348"/>
    </location>
</feature>
<keyword evidence="6" id="KW-0833">Ubl conjugation pathway</keyword>
<keyword evidence="4" id="KW-0479">Metal-binding</keyword>
<dbReference type="Proteomes" id="UP000825935">
    <property type="component" value="Chromosome 21"/>
</dbReference>
<organism evidence="11 12">
    <name type="scientific">Ceratopteris richardii</name>
    <name type="common">Triangle waterfern</name>
    <dbReference type="NCBI Taxonomy" id="49495"/>
    <lineage>
        <taxon>Eukaryota</taxon>
        <taxon>Viridiplantae</taxon>
        <taxon>Streptophyta</taxon>
        <taxon>Embryophyta</taxon>
        <taxon>Tracheophyta</taxon>
        <taxon>Polypodiopsida</taxon>
        <taxon>Polypodiidae</taxon>
        <taxon>Polypodiales</taxon>
        <taxon>Pteridineae</taxon>
        <taxon>Pteridaceae</taxon>
        <taxon>Parkerioideae</taxon>
        <taxon>Ceratopteris</taxon>
    </lineage>
</organism>
<reference evidence="11" key="1">
    <citation type="submission" date="2021-08" db="EMBL/GenBank/DDBJ databases">
        <title>WGS assembly of Ceratopteris richardii.</title>
        <authorList>
            <person name="Marchant D.B."/>
            <person name="Chen G."/>
            <person name="Jenkins J."/>
            <person name="Shu S."/>
            <person name="Leebens-Mack J."/>
            <person name="Grimwood J."/>
            <person name="Schmutz J."/>
            <person name="Soltis P."/>
            <person name="Soltis D."/>
            <person name="Chen Z.-H."/>
        </authorList>
    </citation>
    <scope>NUCLEOTIDE SEQUENCE</scope>
    <source>
        <strain evidence="11">Whitten #5841</strain>
        <tissue evidence="11">Leaf</tissue>
    </source>
</reference>
<evidence type="ECO:0000256" key="4">
    <source>
        <dbReference type="ARBA" id="ARBA00022723"/>
    </source>
</evidence>
<evidence type="ECO:0000313" key="12">
    <source>
        <dbReference type="Proteomes" id="UP000825935"/>
    </source>
</evidence>
<sequence>MDIRKEEDVSLNSPISPQEYSNTDAHHSFCASNPVDEDGKGDCDSRSPCEFNEPAILRPPPAPSLPNNGKEPVPNSTSLDEENRRIQDAIHTSAAAFVEGGIQDACDDSCSICLEPFCESDPAMVTSCKHNYHLQCILEWAQRSKECPMCWRLLSFEDPSSQELFDAVEQERFLTWGRHSTDGYHPHQVSTFATYADFFEERIMQHLAHQLARRGTLQNRGFSMNDGSSGVPPNQVLLRPNRAFLEQSMHAGRHADNNSSHVVVHGHSMNEQATNGSGRHNVASETTDDSQQRQDLSSLSESLKSRFLVASSKWKETFSKTTHSFRERWRARNNSSPTTDAQAQTQGLSADIVRQAIRRIVPDNNAKETDVPTTSGSCPTNGSEEDSNKAGSASQDKCMNAHSHSESVVASGSSHQALGEAG</sequence>
<dbReference type="AlphaFoldDB" id="A0A8T2SCD9"/>
<evidence type="ECO:0000256" key="8">
    <source>
        <dbReference type="PROSITE-ProRule" id="PRU00175"/>
    </source>
</evidence>
<dbReference type="OMA" id="QERTIWS"/>
<feature type="compositionally biased region" description="Low complexity" evidence="9">
    <location>
        <begin position="406"/>
        <end position="415"/>
    </location>
</feature>
<evidence type="ECO:0000256" key="1">
    <source>
        <dbReference type="ARBA" id="ARBA00000900"/>
    </source>
</evidence>
<dbReference type="Gene3D" id="3.30.40.10">
    <property type="entry name" value="Zinc/RING finger domain, C3HC4 (zinc finger)"/>
    <property type="match status" value="1"/>
</dbReference>
<dbReference type="EMBL" id="CM035426">
    <property type="protein sequence ID" value="KAH7315831.1"/>
    <property type="molecule type" value="Genomic_DNA"/>
</dbReference>
<dbReference type="OrthoDB" id="1681166at2759"/>
<evidence type="ECO:0000256" key="6">
    <source>
        <dbReference type="ARBA" id="ARBA00022786"/>
    </source>
</evidence>
<dbReference type="PROSITE" id="PS50089">
    <property type="entry name" value="ZF_RING_2"/>
    <property type="match status" value="1"/>
</dbReference>
<gene>
    <name evidence="11" type="ORF">KP509_21G067300</name>
</gene>
<name>A0A8T2SCD9_CERRI</name>
<dbReference type="PANTHER" id="PTHR46463:SF78">
    <property type="entry name" value="RING-TYPE DOMAIN-CONTAINING PROTEIN"/>
    <property type="match status" value="1"/>
</dbReference>
<evidence type="ECO:0000256" key="7">
    <source>
        <dbReference type="ARBA" id="ARBA00022833"/>
    </source>
</evidence>
<feature type="region of interest" description="Disordered" evidence="9">
    <location>
        <begin position="319"/>
        <end position="422"/>
    </location>
</feature>
<dbReference type="GO" id="GO:0008270">
    <property type="term" value="F:zinc ion binding"/>
    <property type="evidence" value="ECO:0007669"/>
    <property type="project" value="UniProtKB-KW"/>
</dbReference>
<dbReference type="PANTHER" id="PTHR46463">
    <property type="entry name" value="ZINC FINGER, RING/FYVE/PHD-TYPE"/>
    <property type="match status" value="1"/>
</dbReference>
<accession>A0A8T2SCD9</accession>
<evidence type="ECO:0000256" key="5">
    <source>
        <dbReference type="ARBA" id="ARBA00022771"/>
    </source>
</evidence>
<evidence type="ECO:0000256" key="9">
    <source>
        <dbReference type="SAM" id="MobiDB-lite"/>
    </source>
</evidence>
<keyword evidence="5 8" id="KW-0863">Zinc-finger</keyword>
<feature type="region of interest" description="Disordered" evidence="9">
    <location>
        <begin position="270"/>
        <end position="298"/>
    </location>
</feature>
<dbReference type="InterPro" id="IPR013083">
    <property type="entry name" value="Znf_RING/FYVE/PHD"/>
</dbReference>
<evidence type="ECO:0000256" key="3">
    <source>
        <dbReference type="ARBA" id="ARBA00022679"/>
    </source>
</evidence>
<evidence type="ECO:0000313" key="11">
    <source>
        <dbReference type="EMBL" id="KAH7315831.1"/>
    </source>
</evidence>
<dbReference type="InterPro" id="IPR001841">
    <property type="entry name" value="Znf_RING"/>
</dbReference>
<keyword evidence="12" id="KW-1185">Reference proteome</keyword>
<keyword evidence="3" id="KW-0808">Transferase</keyword>
<feature type="compositionally biased region" description="Polar residues" evidence="9">
    <location>
        <begin position="10"/>
        <end position="23"/>
    </location>
</feature>
<dbReference type="EC" id="2.3.2.27" evidence="2"/>
<feature type="compositionally biased region" description="Basic and acidic residues" evidence="9">
    <location>
        <begin position="37"/>
        <end position="47"/>
    </location>
</feature>
<evidence type="ECO:0000259" key="10">
    <source>
        <dbReference type="PROSITE" id="PS50089"/>
    </source>
</evidence>
<comment type="caution">
    <text evidence="11">The sequence shown here is derived from an EMBL/GenBank/DDBJ whole genome shotgun (WGS) entry which is preliminary data.</text>
</comment>
<keyword evidence="7" id="KW-0862">Zinc</keyword>
<feature type="compositionally biased region" description="Polar residues" evidence="9">
    <location>
        <begin position="371"/>
        <end position="382"/>
    </location>
</feature>